<feature type="region of interest" description="Disordered" evidence="2">
    <location>
        <begin position="1"/>
        <end position="33"/>
    </location>
</feature>
<dbReference type="Gene3D" id="1.10.1470.10">
    <property type="entry name" value="YjbJ"/>
    <property type="match status" value="1"/>
</dbReference>
<reference evidence="4" key="1">
    <citation type="submission" date="2024-02" db="EMBL/GenBank/DDBJ databases">
        <title>Tomenella chthoni gen. nov. sp. nov., a member of the family Jonesiaceae isolated from bat guano.</title>
        <authorList>
            <person name="Miller S.L."/>
            <person name="King J."/>
            <person name="Sankaranarayanan K."/>
            <person name="Lawson P.A."/>
        </authorList>
    </citation>
    <scope>NUCLEOTIDE SEQUENCE</scope>
    <source>
        <strain evidence="4">BS-20</strain>
    </source>
</reference>
<sequence length="60" mass="6432">MGLGDKISNKAEELKGKAKESVGDATDNDKMQAEGMFDQAKANLKQAGEKVKDVFTGDDK</sequence>
<feature type="compositionally biased region" description="Basic and acidic residues" evidence="2">
    <location>
        <begin position="7"/>
        <end position="32"/>
    </location>
</feature>
<feature type="domain" description="CsbD-like" evidence="3">
    <location>
        <begin position="5"/>
        <end position="55"/>
    </location>
</feature>
<name>A0AAU7DT94_9MICO</name>
<evidence type="ECO:0000313" key="4">
    <source>
        <dbReference type="EMBL" id="XBH21154.1"/>
    </source>
</evidence>
<dbReference type="AlphaFoldDB" id="A0AAU7DT94"/>
<proteinExistence type="inferred from homology"/>
<accession>A0AAU7DT94</accession>
<evidence type="ECO:0000256" key="2">
    <source>
        <dbReference type="SAM" id="MobiDB-lite"/>
    </source>
</evidence>
<protein>
    <submittedName>
        <fullName evidence="4">CsbD family protein</fullName>
    </submittedName>
</protein>
<dbReference type="Pfam" id="PF05532">
    <property type="entry name" value="CsbD"/>
    <property type="match status" value="1"/>
</dbReference>
<dbReference type="InterPro" id="IPR036629">
    <property type="entry name" value="YjbJ_sf"/>
</dbReference>
<evidence type="ECO:0000259" key="3">
    <source>
        <dbReference type="Pfam" id="PF05532"/>
    </source>
</evidence>
<organism evidence="4">
    <name type="scientific">Jonesiaceae bacterium BS-20</name>
    <dbReference type="NCBI Taxonomy" id="3120821"/>
    <lineage>
        <taxon>Bacteria</taxon>
        <taxon>Bacillati</taxon>
        <taxon>Actinomycetota</taxon>
        <taxon>Actinomycetes</taxon>
        <taxon>Micrococcales</taxon>
        <taxon>Jonesiaceae</taxon>
    </lineage>
</organism>
<dbReference type="EMBL" id="CP146203">
    <property type="protein sequence ID" value="XBH21154.1"/>
    <property type="molecule type" value="Genomic_DNA"/>
</dbReference>
<dbReference type="InterPro" id="IPR008462">
    <property type="entry name" value="CsbD"/>
</dbReference>
<dbReference type="SUPFAM" id="SSF69047">
    <property type="entry name" value="Hypothetical protein YjbJ"/>
    <property type="match status" value="1"/>
</dbReference>
<evidence type="ECO:0000256" key="1">
    <source>
        <dbReference type="ARBA" id="ARBA00009129"/>
    </source>
</evidence>
<comment type="similarity">
    <text evidence="1">Belongs to the UPF0337 (CsbD) family.</text>
</comment>
<gene>
    <name evidence="4" type="ORF">V5R04_13175</name>
</gene>